<dbReference type="Gene3D" id="2.120.10.80">
    <property type="entry name" value="Kelch-type beta propeller"/>
    <property type="match status" value="1"/>
</dbReference>
<evidence type="ECO:0000313" key="4">
    <source>
        <dbReference type="Proteomes" id="UP000663855"/>
    </source>
</evidence>
<dbReference type="SMART" id="SM00612">
    <property type="entry name" value="Kelch"/>
    <property type="match status" value="2"/>
</dbReference>
<dbReference type="EMBL" id="CAJNRG010000107">
    <property type="protein sequence ID" value="CAF1978892.1"/>
    <property type="molecule type" value="Genomic_DNA"/>
</dbReference>
<dbReference type="EMBL" id="CAJNOV010013980">
    <property type="protein sequence ID" value="CAF1537507.1"/>
    <property type="molecule type" value="Genomic_DNA"/>
</dbReference>
<dbReference type="InterPro" id="IPR006652">
    <property type="entry name" value="Kelch_1"/>
</dbReference>
<name>A0A815VUL0_9BILA</name>
<dbReference type="SUPFAM" id="SSF117281">
    <property type="entry name" value="Kelch motif"/>
    <property type="match status" value="1"/>
</dbReference>
<dbReference type="PANTHER" id="PTHR45632">
    <property type="entry name" value="LD33804P"/>
    <property type="match status" value="1"/>
</dbReference>
<comment type="caution">
    <text evidence="2">The sequence shown here is derived from an EMBL/GenBank/DDBJ whole genome shotgun (WGS) entry which is preliminary data.</text>
</comment>
<reference evidence="2" key="1">
    <citation type="submission" date="2021-02" db="EMBL/GenBank/DDBJ databases">
        <authorList>
            <person name="Nowell W R."/>
        </authorList>
    </citation>
    <scope>NUCLEOTIDE SEQUENCE</scope>
</reference>
<dbReference type="InterPro" id="IPR015915">
    <property type="entry name" value="Kelch-typ_b-propeller"/>
</dbReference>
<sequence>MVSIQRYNGSNQRCTTLFLDKFAHRDQYGFLKDVRQEKIEDFTSINSISSLDNDRLDAELDRINTELADMLRGLELRKRAYYVNMPNFVYVVGGYLFDPIQKERRAPSNDWRWDIDEKKLEKIPPIPPGQGRINFGIAANNGKLVVIGGNTIINRPTDTCYIYGQNDDQWGMLPSLPNPLCGPAVALDDKDCLYVFGGYDLLSGHTLFRNDFLKLEDLSSEKYKRFIAVCFYYCVEKKHNIFRWKILKNSFKIENKSQMISPRARTLLVACGNDVIPPDGGLFACGGYTKSSSGELIPVSEILCYNRSKKDWSYLSDIPNLKKLNIIAVDNNILVISDKIKSNNPDEDDQFIPISKYDLMNKKWLMINQKDIPNVQVEETKTDS</sequence>
<dbReference type="AlphaFoldDB" id="A0A815VUL0"/>
<evidence type="ECO:0000313" key="2">
    <source>
        <dbReference type="EMBL" id="CAF1537507.1"/>
    </source>
</evidence>
<evidence type="ECO:0000256" key="1">
    <source>
        <dbReference type="ARBA" id="ARBA00022441"/>
    </source>
</evidence>
<gene>
    <name evidence="2" type="ORF">CJN711_LOCUS29481</name>
    <name evidence="3" type="ORF">XDN619_LOCUS2268</name>
</gene>
<dbReference type="Proteomes" id="UP000663855">
    <property type="component" value="Unassembled WGS sequence"/>
</dbReference>
<evidence type="ECO:0008006" key="5">
    <source>
        <dbReference type="Google" id="ProtNLM"/>
    </source>
</evidence>
<protein>
    <recommendedName>
        <fullName evidence="5">Kelch motif family protein</fullName>
    </recommendedName>
</protein>
<proteinExistence type="predicted"/>
<evidence type="ECO:0000313" key="3">
    <source>
        <dbReference type="EMBL" id="CAF1978892.1"/>
    </source>
</evidence>
<dbReference type="Proteomes" id="UP000663887">
    <property type="component" value="Unassembled WGS sequence"/>
</dbReference>
<organism evidence="2 4">
    <name type="scientific">Rotaria magnacalcarata</name>
    <dbReference type="NCBI Taxonomy" id="392030"/>
    <lineage>
        <taxon>Eukaryota</taxon>
        <taxon>Metazoa</taxon>
        <taxon>Spiralia</taxon>
        <taxon>Gnathifera</taxon>
        <taxon>Rotifera</taxon>
        <taxon>Eurotatoria</taxon>
        <taxon>Bdelloidea</taxon>
        <taxon>Philodinida</taxon>
        <taxon>Philodinidae</taxon>
        <taxon>Rotaria</taxon>
    </lineage>
</organism>
<keyword evidence="1" id="KW-0880">Kelch repeat</keyword>
<accession>A0A815VUL0</accession>